<evidence type="ECO:0000256" key="3">
    <source>
        <dbReference type="ARBA" id="ARBA00022859"/>
    </source>
</evidence>
<accession>A0A674IUG1</accession>
<keyword evidence="7" id="KW-1015">Disulfide bond</keyword>
<dbReference type="PANTHER" id="PTHR19944:SF99">
    <property type="entry name" value="HLA CLASS II HISTOCOMPATIBILITY ANTIGEN, DRB1 BETA CHAIN"/>
    <property type="match status" value="1"/>
</dbReference>
<keyword evidence="5" id="KW-1064">Adaptive immunity</keyword>
<evidence type="ECO:0000256" key="2">
    <source>
        <dbReference type="ARBA" id="ARBA00022692"/>
    </source>
</evidence>
<dbReference type="SMART" id="SM00921">
    <property type="entry name" value="MHC_II_beta"/>
    <property type="match status" value="1"/>
</dbReference>
<dbReference type="FunFam" id="3.10.320.10:FF:000001">
    <property type="entry name" value="HLA class II histocompatibility antigen, DRB1-1 beta chain"/>
    <property type="match status" value="1"/>
</dbReference>
<dbReference type="InterPro" id="IPR011162">
    <property type="entry name" value="MHC_I/II-like_Ag-recog"/>
</dbReference>
<dbReference type="GeneTree" id="ENSGT00940000154723"/>
<dbReference type="InParanoid" id="A0A674IUG1"/>
<evidence type="ECO:0000256" key="7">
    <source>
        <dbReference type="ARBA" id="ARBA00023157"/>
    </source>
</evidence>
<name>A0A674IUG1_9SAUR</name>
<keyword evidence="2" id="KW-0812">Transmembrane</keyword>
<proteinExistence type="predicted"/>
<dbReference type="Ensembl" id="ENSTMTT00000013007.1">
    <property type="protein sequence ID" value="ENSTMTP00000012570.1"/>
    <property type="gene ID" value="ENSTMTG00000009096.1"/>
</dbReference>
<keyword evidence="9" id="KW-0491">MHC II</keyword>
<keyword evidence="6" id="KW-0472">Membrane</keyword>
<sequence length="118" mass="13728">SPWSQTPGLYESQPVSPPPEHFLIQYKSECYFTNGTERVRFLFRNIWDRQQYLHFDSDVGEFVADTELGRANAEGWNQNKQYLAQERAAADRFCRYNYGVVQTGKMVGRRGERGAGPW</sequence>
<evidence type="ECO:0000256" key="6">
    <source>
        <dbReference type="ARBA" id="ARBA00023136"/>
    </source>
</evidence>
<dbReference type="Proteomes" id="UP000472274">
    <property type="component" value="Unplaced"/>
</dbReference>
<dbReference type="SUPFAM" id="SSF54452">
    <property type="entry name" value="MHC antigen-recognition domain"/>
    <property type="match status" value="1"/>
</dbReference>
<keyword evidence="12" id="KW-1185">Reference proteome</keyword>
<dbReference type="AlphaFoldDB" id="A0A674IUG1"/>
<dbReference type="InterPro" id="IPR000353">
    <property type="entry name" value="MHC_II_b_N"/>
</dbReference>
<evidence type="ECO:0000256" key="1">
    <source>
        <dbReference type="ARBA" id="ARBA00004479"/>
    </source>
</evidence>
<reference evidence="11" key="2">
    <citation type="submission" date="2025-09" db="UniProtKB">
        <authorList>
            <consortium name="Ensembl"/>
        </authorList>
    </citation>
    <scope>IDENTIFICATION</scope>
</reference>
<keyword evidence="3" id="KW-0391">Immunity</keyword>
<evidence type="ECO:0000313" key="11">
    <source>
        <dbReference type="Ensembl" id="ENSTMTP00000012570.1"/>
    </source>
</evidence>
<dbReference type="InterPro" id="IPR014745">
    <property type="entry name" value="MHC_II_a/b_N"/>
</dbReference>
<evidence type="ECO:0000259" key="10">
    <source>
        <dbReference type="SMART" id="SM00921"/>
    </source>
</evidence>
<protein>
    <recommendedName>
        <fullName evidence="10">MHC class II beta chain N-terminal domain-containing protein</fullName>
    </recommendedName>
</protein>
<organism evidence="11 12">
    <name type="scientific">Terrapene triunguis</name>
    <name type="common">Three-toed box turtle</name>
    <dbReference type="NCBI Taxonomy" id="2587831"/>
    <lineage>
        <taxon>Eukaryota</taxon>
        <taxon>Metazoa</taxon>
        <taxon>Chordata</taxon>
        <taxon>Craniata</taxon>
        <taxon>Vertebrata</taxon>
        <taxon>Euteleostomi</taxon>
        <taxon>Archelosauria</taxon>
        <taxon>Testudinata</taxon>
        <taxon>Testudines</taxon>
        <taxon>Cryptodira</taxon>
        <taxon>Durocryptodira</taxon>
        <taxon>Testudinoidea</taxon>
        <taxon>Emydidae</taxon>
        <taxon>Terrapene</taxon>
    </lineage>
</organism>
<evidence type="ECO:0000256" key="4">
    <source>
        <dbReference type="ARBA" id="ARBA00022989"/>
    </source>
</evidence>
<dbReference type="GO" id="GO:0002504">
    <property type="term" value="P:antigen processing and presentation of peptide or polysaccharide antigen via MHC class II"/>
    <property type="evidence" value="ECO:0007669"/>
    <property type="project" value="UniProtKB-KW"/>
</dbReference>
<dbReference type="Pfam" id="PF00969">
    <property type="entry name" value="MHC_II_beta"/>
    <property type="match status" value="1"/>
</dbReference>
<keyword evidence="8" id="KW-0325">Glycoprotein</keyword>
<dbReference type="GO" id="GO:0042613">
    <property type="term" value="C:MHC class II protein complex"/>
    <property type="evidence" value="ECO:0007669"/>
    <property type="project" value="UniProtKB-KW"/>
</dbReference>
<evidence type="ECO:0000256" key="9">
    <source>
        <dbReference type="ARBA" id="ARBA00023182"/>
    </source>
</evidence>
<evidence type="ECO:0000256" key="8">
    <source>
        <dbReference type="ARBA" id="ARBA00023180"/>
    </source>
</evidence>
<comment type="subcellular location">
    <subcellularLocation>
        <location evidence="1">Membrane</location>
        <topology evidence="1">Single-pass type I membrane protein</topology>
    </subcellularLocation>
</comment>
<evidence type="ECO:0000313" key="12">
    <source>
        <dbReference type="Proteomes" id="UP000472274"/>
    </source>
</evidence>
<dbReference type="InterPro" id="IPR050160">
    <property type="entry name" value="MHC/Immunoglobulin"/>
</dbReference>
<reference evidence="11" key="1">
    <citation type="submission" date="2025-08" db="UniProtKB">
        <authorList>
            <consortium name="Ensembl"/>
        </authorList>
    </citation>
    <scope>IDENTIFICATION</scope>
</reference>
<dbReference type="PANTHER" id="PTHR19944">
    <property type="entry name" value="MHC CLASS II-RELATED"/>
    <property type="match status" value="1"/>
</dbReference>
<evidence type="ECO:0000256" key="5">
    <source>
        <dbReference type="ARBA" id="ARBA00023130"/>
    </source>
</evidence>
<dbReference type="GO" id="GO:0002250">
    <property type="term" value="P:adaptive immune response"/>
    <property type="evidence" value="ECO:0007669"/>
    <property type="project" value="UniProtKB-KW"/>
</dbReference>
<keyword evidence="4" id="KW-1133">Transmembrane helix</keyword>
<feature type="domain" description="MHC class II beta chain N-terminal" evidence="10">
    <location>
        <begin position="28"/>
        <end position="102"/>
    </location>
</feature>
<dbReference type="Gene3D" id="3.10.320.10">
    <property type="entry name" value="Class II Histocompatibility Antigen, M Beta Chain, Chain B, domain 1"/>
    <property type="match status" value="1"/>
</dbReference>